<keyword evidence="1" id="KW-0472">Membrane</keyword>
<evidence type="ECO:0000256" key="1">
    <source>
        <dbReference type="SAM" id="Phobius"/>
    </source>
</evidence>
<dbReference type="RefSeq" id="WP_111934690.1">
    <property type="nucleotide sequence ID" value="NZ_CADFFP010000030.1"/>
</dbReference>
<protein>
    <submittedName>
        <fullName evidence="2">Uncharacterized protein</fullName>
    </submittedName>
</protein>
<dbReference type="AlphaFoldDB" id="A0A329BI23"/>
<proteinExistence type="predicted"/>
<dbReference type="Proteomes" id="UP000248918">
    <property type="component" value="Unassembled WGS sequence"/>
</dbReference>
<gene>
    <name evidence="2" type="ORF">BX591_12816</name>
</gene>
<dbReference type="EMBL" id="QLTK01000028">
    <property type="protein sequence ID" value="RAS21497.1"/>
    <property type="molecule type" value="Genomic_DNA"/>
</dbReference>
<evidence type="ECO:0000313" key="2">
    <source>
        <dbReference type="EMBL" id="RAS21497.1"/>
    </source>
</evidence>
<reference evidence="2 3" key="1">
    <citation type="submission" date="2018-06" db="EMBL/GenBank/DDBJ databases">
        <title>Genomic Encyclopedia of Type Strains, Phase III (KMG-III): the genomes of soil and plant-associated and newly described type strains.</title>
        <authorList>
            <person name="Whitman W."/>
        </authorList>
    </citation>
    <scope>NUCLEOTIDE SEQUENCE [LARGE SCALE GENOMIC DNA]</scope>
    <source>
        <strain evidence="2 3">LMG 23644</strain>
    </source>
</reference>
<feature type="transmembrane region" description="Helical" evidence="1">
    <location>
        <begin position="6"/>
        <end position="24"/>
    </location>
</feature>
<organism evidence="2 3">
    <name type="scientific">Paraburkholderia bryophila</name>
    <dbReference type="NCBI Taxonomy" id="420952"/>
    <lineage>
        <taxon>Bacteria</taxon>
        <taxon>Pseudomonadati</taxon>
        <taxon>Pseudomonadota</taxon>
        <taxon>Betaproteobacteria</taxon>
        <taxon>Burkholderiales</taxon>
        <taxon>Burkholderiaceae</taxon>
        <taxon>Paraburkholderia</taxon>
    </lineage>
</organism>
<feature type="transmembrane region" description="Helical" evidence="1">
    <location>
        <begin position="88"/>
        <end position="108"/>
    </location>
</feature>
<name>A0A329BI23_9BURK</name>
<comment type="caution">
    <text evidence="2">The sequence shown here is derived from an EMBL/GenBank/DDBJ whole genome shotgun (WGS) entry which is preliminary data.</text>
</comment>
<keyword evidence="1" id="KW-0812">Transmembrane</keyword>
<evidence type="ECO:0000313" key="3">
    <source>
        <dbReference type="Proteomes" id="UP000248918"/>
    </source>
</evidence>
<feature type="transmembrane region" description="Helical" evidence="1">
    <location>
        <begin position="45"/>
        <end position="68"/>
    </location>
</feature>
<keyword evidence="1" id="KW-1133">Transmembrane helix</keyword>
<accession>A0A329BI23</accession>
<sequence>MQVIALCFLTVWLYSLFALAYIPIRVVIMKCNSGDVWTFLSRRRLLFTALANLVAAPFLGLFVLVVSAAGVSGGGVSTGIPDAVETTAWAFSFVFLAAATVALALVFVRPKSGSDKIVP</sequence>